<keyword evidence="2" id="KW-1185">Reference proteome</keyword>
<proteinExistence type="predicted"/>
<dbReference type="Proteomes" id="UP001231649">
    <property type="component" value="Chromosome 8"/>
</dbReference>
<evidence type="ECO:0000313" key="2">
    <source>
        <dbReference type="Proteomes" id="UP001231649"/>
    </source>
</evidence>
<accession>A0ACC2QVW5</accession>
<gene>
    <name evidence="1" type="ORF">PYW08_015774</name>
</gene>
<dbReference type="EMBL" id="CM056784">
    <property type="protein sequence ID" value="KAJ8724300.1"/>
    <property type="molecule type" value="Genomic_DNA"/>
</dbReference>
<reference evidence="1" key="1">
    <citation type="submission" date="2023-03" db="EMBL/GenBank/DDBJ databases">
        <title>Chromosome-level genomes of two armyworms, Mythimna separata and Mythimna loreyi, provide insights into the biosynthesis and reception of sex pheromones.</title>
        <authorList>
            <person name="Zhao H."/>
        </authorList>
    </citation>
    <scope>NUCLEOTIDE SEQUENCE</scope>
    <source>
        <strain evidence="1">BeijingLab</strain>
    </source>
</reference>
<comment type="caution">
    <text evidence="1">The sequence shown here is derived from an EMBL/GenBank/DDBJ whole genome shotgun (WGS) entry which is preliminary data.</text>
</comment>
<name>A0ACC2QVW5_9NEOP</name>
<protein>
    <submittedName>
        <fullName evidence="1">Uncharacterized protein</fullName>
    </submittedName>
</protein>
<organism evidence="1 2">
    <name type="scientific">Mythimna loreyi</name>
    <dbReference type="NCBI Taxonomy" id="667449"/>
    <lineage>
        <taxon>Eukaryota</taxon>
        <taxon>Metazoa</taxon>
        <taxon>Ecdysozoa</taxon>
        <taxon>Arthropoda</taxon>
        <taxon>Hexapoda</taxon>
        <taxon>Insecta</taxon>
        <taxon>Pterygota</taxon>
        <taxon>Neoptera</taxon>
        <taxon>Endopterygota</taxon>
        <taxon>Lepidoptera</taxon>
        <taxon>Glossata</taxon>
        <taxon>Ditrysia</taxon>
        <taxon>Noctuoidea</taxon>
        <taxon>Noctuidae</taxon>
        <taxon>Noctuinae</taxon>
        <taxon>Hadenini</taxon>
        <taxon>Mythimna</taxon>
    </lineage>
</organism>
<evidence type="ECO:0000313" key="1">
    <source>
        <dbReference type="EMBL" id="KAJ8724300.1"/>
    </source>
</evidence>
<sequence length="110" mass="12327">MAVKLLVAFCIVYVAFVNLTSAQFEKLDPRIEELLRNISIPHLDNCGQTLCSPPCPGAYPPLRCPVDMPPCHFGCACYTDCRRGEVTCFQTKHCLQGGRFFTARRRAKMA</sequence>